<dbReference type="KEGG" id="fln:FLA_3435"/>
<dbReference type="Proteomes" id="UP000186917">
    <property type="component" value="Unassembled WGS sequence"/>
</dbReference>
<dbReference type="EMBL" id="FTOR01000009">
    <property type="protein sequence ID" value="SIT30469.1"/>
    <property type="molecule type" value="Genomic_DNA"/>
</dbReference>
<sequence>MKKIISALLFPALLFSCKKSKDNTPAAPTADFWLSNVDIYVNEEFVLPTYFKFKTQNTSKNAVSYAWDFGNTQTSNQKDTVSFYTAAGNYTIALAVTGNNGEVANISKKVRVADRLLSDARYRSATWADATPVNAFIRIYKPAANNTVPALNGEAYASDVYYQSQTLSTTYFTRTLLQMALPEKTKLQPISTYMNATAPDSFVNYGYCFYAIEDGKEKLLLSSWDANTQLSYSESMESGQSRWTLTNDKGQLILFATNNQ</sequence>
<gene>
    <name evidence="2" type="ORF">SAMN05421788_109233</name>
</gene>
<dbReference type="SMART" id="SM00089">
    <property type="entry name" value="PKD"/>
    <property type="match status" value="1"/>
</dbReference>
<name>A0A173MIT8_9BACT</name>
<dbReference type="AlphaFoldDB" id="A0A173MIT8"/>
<dbReference type="SUPFAM" id="SSF49299">
    <property type="entry name" value="PKD domain"/>
    <property type="match status" value="1"/>
</dbReference>
<dbReference type="PROSITE" id="PS50093">
    <property type="entry name" value="PKD"/>
    <property type="match status" value="1"/>
</dbReference>
<organism evidence="2 3">
    <name type="scientific">Filimonas lacunae</name>
    <dbReference type="NCBI Taxonomy" id="477680"/>
    <lineage>
        <taxon>Bacteria</taxon>
        <taxon>Pseudomonadati</taxon>
        <taxon>Bacteroidota</taxon>
        <taxon>Chitinophagia</taxon>
        <taxon>Chitinophagales</taxon>
        <taxon>Chitinophagaceae</taxon>
        <taxon>Filimonas</taxon>
    </lineage>
</organism>
<proteinExistence type="predicted"/>
<evidence type="ECO:0000313" key="3">
    <source>
        <dbReference type="Proteomes" id="UP000186917"/>
    </source>
</evidence>
<dbReference type="InterPro" id="IPR035986">
    <property type="entry name" value="PKD_dom_sf"/>
</dbReference>
<dbReference type="InterPro" id="IPR013783">
    <property type="entry name" value="Ig-like_fold"/>
</dbReference>
<evidence type="ECO:0000313" key="2">
    <source>
        <dbReference type="EMBL" id="SIT30469.1"/>
    </source>
</evidence>
<dbReference type="Gene3D" id="2.60.40.10">
    <property type="entry name" value="Immunoglobulins"/>
    <property type="match status" value="1"/>
</dbReference>
<evidence type="ECO:0000259" key="1">
    <source>
        <dbReference type="PROSITE" id="PS50093"/>
    </source>
</evidence>
<feature type="domain" description="PKD" evidence="1">
    <location>
        <begin position="53"/>
        <end position="112"/>
    </location>
</feature>
<dbReference type="OrthoDB" id="3965347at2"/>
<accession>A0A173MIT8</accession>
<dbReference type="Pfam" id="PF18911">
    <property type="entry name" value="PKD_4"/>
    <property type="match status" value="1"/>
</dbReference>
<dbReference type="PROSITE" id="PS51257">
    <property type="entry name" value="PROKAR_LIPOPROTEIN"/>
    <property type="match status" value="1"/>
</dbReference>
<dbReference type="STRING" id="477680.SAMN05421788_109233"/>
<dbReference type="InterPro" id="IPR000601">
    <property type="entry name" value="PKD_dom"/>
</dbReference>
<keyword evidence="3" id="KW-1185">Reference proteome</keyword>
<dbReference type="InterPro" id="IPR022409">
    <property type="entry name" value="PKD/Chitinase_dom"/>
</dbReference>
<protein>
    <submittedName>
        <fullName evidence="2">PKD domain-containing protein</fullName>
    </submittedName>
</protein>
<dbReference type="CDD" id="cd00146">
    <property type="entry name" value="PKD"/>
    <property type="match status" value="1"/>
</dbReference>
<reference evidence="3" key="1">
    <citation type="submission" date="2017-01" db="EMBL/GenBank/DDBJ databases">
        <authorList>
            <person name="Varghese N."/>
            <person name="Submissions S."/>
        </authorList>
    </citation>
    <scope>NUCLEOTIDE SEQUENCE [LARGE SCALE GENOMIC DNA]</scope>
    <source>
        <strain evidence="3">DSM 21054</strain>
    </source>
</reference>
<dbReference type="RefSeq" id="WP_076381543.1">
    <property type="nucleotide sequence ID" value="NZ_AP017422.1"/>
</dbReference>